<keyword evidence="3" id="KW-1185">Reference proteome</keyword>
<keyword evidence="2" id="KW-0328">Glycosyltransferase</keyword>
<dbReference type="GO" id="GO:0016757">
    <property type="term" value="F:glycosyltransferase activity"/>
    <property type="evidence" value="ECO:0007669"/>
    <property type="project" value="UniProtKB-KW"/>
</dbReference>
<reference evidence="2 3" key="1">
    <citation type="journal article" date="2006" name="Syst. Appl. Microbiol.">
        <title>Anoxybacillus amylolyticus sp. nov., a thermophilic amylase producing bacterium isolated from Mount Rittmann (Antarctica).</title>
        <authorList>
            <person name="Poli A."/>
            <person name="Esposito E."/>
            <person name="Lama L."/>
            <person name="Orlando P."/>
            <person name="Nicolaus G."/>
            <person name="de Appolonia F."/>
            <person name="Gambacorta A."/>
            <person name="Nicolaus B."/>
        </authorList>
    </citation>
    <scope>NUCLEOTIDE SEQUENCE [LARGE SCALE GENOMIC DNA]</scope>
    <source>
        <strain evidence="2 3">DSM 15939</strain>
    </source>
</reference>
<dbReference type="Proteomes" id="UP000076865">
    <property type="component" value="Chromosome"/>
</dbReference>
<organism evidence="2 3">
    <name type="scientific">Anoxybacteroides amylolyticum</name>
    <dbReference type="NCBI Taxonomy" id="294699"/>
    <lineage>
        <taxon>Bacteria</taxon>
        <taxon>Bacillati</taxon>
        <taxon>Bacillota</taxon>
        <taxon>Bacilli</taxon>
        <taxon>Bacillales</taxon>
        <taxon>Anoxybacillaceae</taxon>
        <taxon>Anoxybacteroides</taxon>
    </lineage>
</organism>
<dbReference type="Pfam" id="PF24878">
    <property type="entry name" value="YkcB_C"/>
    <property type="match status" value="1"/>
</dbReference>
<evidence type="ECO:0000313" key="3">
    <source>
        <dbReference type="Proteomes" id="UP000076865"/>
    </source>
</evidence>
<dbReference type="PATRIC" id="fig|294699.3.peg.2246"/>
<protein>
    <submittedName>
        <fullName evidence="2">Putative mannosyltransferase ykcB domain protein</fullName>
    </submittedName>
</protein>
<dbReference type="KEGG" id="aamy:GFC30_2177"/>
<feature type="domain" description="Putative mannosyltransferase YkcA/B-like C-terminal" evidence="1">
    <location>
        <begin position="13"/>
        <end position="98"/>
    </location>
</feature>
<gene>
    <name evidence="2" type="ORF">GFC30_2177</name>
</gene>
<name>A0A167TC79_9BACL</name>
<proteinExistence type="predicted"/>
<evidence type="ECO:0000313" key="2">
    <source>
        <dbReference type="EMBL" id="ANB60010.1"/>
    </source>
</evidence>
<dbReference type="InterPro" id="IPR056785">
    <property type="entry name" value="YkcA/B-like_C"/>
</dbReference>
<dbReference type="AlphaFoldDB" id="A0A167TC79"/>
<evidence type="ECO:0000259" key="1">
    <source>
        <dbReference type="Pfam" id="PF24878"/>
    </source>
</evidence>
<accession>A0A167TC79</accession>
<dbReference type="EMBL" id="CP015438">
    <property type="protein sequence ID" value="ANB60010.1"/>
    <property type="molecule type" value="Genomic_DNA"/>
</dbReference>
<keyword evidence="2" id="KW-0808">Transferase</keyword>
<dbReference type="RefSeq" id="WP_066325298.1">
    <property type="nucleotide sequence ID" value="NZ_CP015438.1"/>
</dbReference>
<sequence length="130" mass="14570">MINGGRNEASEQLIQYLKKNYNGETYLVATFRATEAAQFMLKTDKVVMAVGGFSGKDPSLTTEKLEKLVKNGEVKYFLVSGFGGGQSNNEIVEWIQTHCKEVTQAEWNQSTDTQQPFARDGAEKLYKYEG</sequence>